<dbReference type="AlphaFoldDB" id="A0A7G2CFV9"/>
<gene>
    <name evidence="4" type="ORF">ADEAN_000505100</name>
</gene>
<dbReference type="EMBL" id="LR877153">
    <property type="protein sequence ID" value="CAD2217573.1"/>
    <property type="molecule type" value="Genomic_DNA"/>
</dbReference>
<organism evidence="4 5">
    <name type="scientific">Angomonas deanei</name>
    <dbReference type="NCBI Taxonomy" id="59799"/>
    <lineage>
        <taxon>Eukaryota</taxon>
        <taxon>Discoba</taxon>
        <taxon>Euglenozoa</taxon>
        <taxon>Kinetoplastea</taxon>
        <taxon>Metakinetoplastina</taxon>
        <taxon>Trypanosomatida</taxon>
        <taxon>Trypanosomatidae</taxon>
        <taxon>Strigomonadinae</taxon>
        <taxon>Angomonas</taxon>
    </lineage>
</organism>
<dbReference type="InterPro" id="IPR042099">
    <property type="entry name" value="ANL_N_sf"/>
</dbReference>
<reference evidence="4 5" key="1">
    <citation type="submission" date="2020-08" db="EMBL/GenBank/DDBJ databases">
        <authorList>
            <person name="Newling K."/>
            <person name="Davey J."/>
            <person name="Forrester S."/>
        </authorList>
    </citation>
    <scope>NUCLEOTIDE SEQUENCE [LARGE SCALE GENOMIC DNA]</scope>
    <source>
        <strain evidence="5">Crithidia deanei Carvalho (ATCC PRA-265)</strain>
    </source>
</reference>
<dbReference type="Proteomes" id="UP000515908">
    <property type="component" value="Chromosome 09"/>
</dbReference>
<dbReference type="PANTHER" id="PTHR24096:SF149">
    <property type="entry name" value="AMP-BINDING DOMAIN-CONTAINING PROTEIN-RELATED"/>
    <property type="match status" value="1"/>
</dbReference>
<evidence type="ECO:0000313" key="4">
    <source>
        <dbReference type="EMBL" id="CAD2217573.1"/>
    </source>
</evidence>
<dbReference type="VEuPathDB" id="TriTrypDB:ADEAN_000505100"/>
<dbReference type="Gene3D" id="3.30.300.30">
    <property type="match status" value="1"/>
</dbReference>
<evidence type="ECO:0000256" key="1">
    <source>
        <dbReference type="ARBA" id="ARBA00006432"/>
    </source>
</evidence>
<dbReference type="Pfam" id="PF13193">
    <property type="entry name" value="AMP-binding_C"/>
    <property type="match status" value="1"/>
</dbReference>
<dbReference type="InterPro" id="IPR025110">
    <property type="entry name" value="AMP-bd_C"/>
</dbReference>
<dbReference type="PANTHER" id="PTHR24096">
    <property type="entry name" value="LONG-CHAIN-FATTY-ACID--COA LIGASE"/>
    <property type="match status" value="1"/>
</dbReference>
<keyword evidence="2" id="KW-0436">Ligase</keyword>
<keyword evidence="5" id="KW-1185">Reference proteome</keyword>
<dbReference type="GO" id="GO:0016405">
    <property type="term" value="F:CoA-ligase activity"/>
    <property type="evidence" value="ECO:0007669"/>
    <property type="project" value="TreeGrafter"/>
</dbReference>
<sequence>MMKGYLDKEQTDIAIQDGWYRTGDMGYIGKRKEFRVSGRLKELIKHKGFQVSPPEVEAELIKHPWVQDCIVIGANDPRDVSFENPRALVVLKPDLPTKDAVRASDEIHRYMMRKMPPHKRLHGGVRIVESIMKNASRKVDATTGSRCGAGVHERRSRSLIPLGSCLFCCGDAEDCRRWEKRKCSEASVGHHTDPNAGFYAV</sequence>
<name>A0A7G2CFV9_9TRYP</name>
<feature type="domain" description="AMP-binding enzyme C-terminal" evidence="3">
    <location>
        <begin position="55"/>
        <end position="138"/>
    </location>
</feature>
<dbReference type="SUPFAM" id="SSF56801">
    <property type="entry name" value="Acetyl-CoA synthetase-like"/>
    <property type="match status" value="1"/>
</dbReference>
<dbReference type="InterPro" id="IPR045851">
    <property type="entry name" value="AMP-bd_C_sf"/>
</dbReference>
<accession>A0A7G2CFV9</accession>
<evidence type="ECO:0000256" key="2">
    <source>
        <dbReference type="ARBA" id="ARBA00022598"/>
    </source>
</evidence>
<dbReference type="Gene3D" id="3.40.50.12780">
    <property type="entry name" value="N-terminal domain of ligase-like"/>
    <property type="match status" value="1"/>
</dbReference>
<comment type="similarity">
    <text evidence="1">Belongs to the ATP-dependent AMP-binding enzyme family.</text>
</comment>
<evidence type="ECO:0000259" key="3">
    <source>
        <dbReference type="Pfam" id="PF13193"/>
    </source>
</evidence>
<evidence type="ECO:0000313" key="5">
    <source>
        <dbReference type="Proteomes" id="UP000515908"/>
    </source>
</evidence>
<proteinExistence type="inferred from homology"/>
<protein>
    <submittedName>
        <fullName evidence="4">AMP-binding enzyme/AMP-binding enzyme C-terminal domain containing protein, putative</fullName>
    </submittedName>
</protein>